<dbReference type="GO" id="GO:0007051">
    <property type="term" value="P:spindle organization"/>
    <property type="evidence" value="ECO:0007669"/>
    <property type="project" value="InterPro"/>
</dbReference>
<evidence type="ECO:0000256" key="1">
    <source>
        <dbReference type="SAM" id="MobiDB-lite"/>
    </source>
</evidence>
<comment type="caution">
    <text evidence="3">The sequence shown here is derived from an EMBL/GenBank/DDBJ whole genome shotgun (WGS) entry which is preliminary data.</text>
</comment>
<dbReference type="GO" id="GO:0030951">
    <property type="term" value="P:establishment or maintenance of microtubule cytoskeleton polarity"/>
    <property type="evidence" value="ECO:0007669"/>
    <property type="project" value="InterPro"/>
</dbReference>
<evidence type="ECO:0000313" key="3">
    <source>
        <dbReference type="EMBL" id="KAA0189538.1"/>
    </source>
</evidence>
<reference evidence="3" key="1">
    <citation type="submission" date="2019-05" db="EMBL/GenBank/DDBJ databases">
        <title>Annotation for the trematode Fasciolopsis buski.</title>
        <authorList>
            <person name="Choi Y.-J."/>
        </authorList>
    </citation>
    <scope>NUCLEOTIDE SEQUENCE</scope>
    <source>
        <strain evidence="3">HT</strain>
        <tissue evidence="3">Whole worm</tissue>
    </source>
</reference>
<dbReference type="PANTHER" id="PTHR12609">
    <property type="entry name" value="MICROTUBULE ASSOCIATED PROTEIN XMAP215"/>
    <property type="match status" value="1"/>
</dbReference>
<dbReference type="SUPFAM" id="SSF48371">
    <property type="entry name" value="ARM repeat"/>
    <property type="match status" value="1"/>
</dbReference>
<feature type="region of interest" description="Disordered" evidence="1">
    <location>
        <begin position="242"/>
        <end position="313"/>
    </location>
</feature>
<sequence length="916" mass="101225">MAVYCNCDARWNKKVSEESRQWRERGEALDYISQCITESKLPAGNYSSVVRALLQVLETDKHNALVIRAANVVEQLIRGLGSNYAMFAERTLTACLNKAKGTNQHIVQALRSASHAALETVSVDTALRPIMAAITSSAPGIQIEATSLLAQCLMLHNAHSEHDVELNSAQRLRIVKPLLPTLAKISQHRSPECREASFQAFAAVRLFLDMPSSGFISLTDGLLDEQRRLKVDVAYDLLQSEEKKVSKKSKRQENILHESLTDLELQKTKKNRKPRNMRKNRSSGEIEDDPPSSGIRSRTSSRRPFQEKNQNAVVSNEVARTKANVGTPLRQASQPTGKRTRPLPRDPVKVLSWNDLCDRLSPDYLDGVSVDQLKASDWKSRLQTMQKLLANITAQRPVGQHIEWLMHFVIQSDRLKDINFQVRNTALDLLLSLIPTTKGAENFILEDSLVGLLCDHTIPSLVEPKSCSLAKQILIRLASVNEVTNHLFNACQCAVKPQLIAAIYEWLAENTFELGLKFDLTEVASVLKSAFASSNPAVRNGAVRFAARAHAVTKSNAQLRQMLSGEKPALLTRLDEEVILAEKQFARFASAHRSSTGSAQVLRPSDALSSCSSAGSSTTAGSVMHARADVTILKADAPFVKQLMMDGESGSNSGTEADQSNGHWNETTPIKGVIHRADPLPVRPVTRSANSDLFFVQPGRTPELMSWKQARLPNLNKNLCIDLVRLRQQFQEANVNPNLLQFLFSANGESRLEALDRLISCLDSADSPLTDPSALTLTYAYFDLFLAWTVGACFTFWLDCQKESEPISLPTRKEAVARGLEYLTVVVSRFAQAQFLLSDQEAELILHALLSDHAPSLRAGLMNHGIDQNVRGAVTQLIRLLRQVYPSTGLMNLIADMLPRCASATAKQGNSSHDAV</sequence>
<evidence type="ECO:0000313" key="4">
    <source>
        <dbReference type="Proteomes" id="UP000728185"/>
    </source>
</evidence>
<dbReference type="SMART" id="SM01349">
    <property type="entry name" value="TOG"/>
    <property type="match status" value="2"/>
</dbReference>
<dbReference type="Proteomes" id="UP000728185">
    <property type="component" value="Unassembled WGS sequence"/>
</dbReference>
<dbReference type="OrthoDB" id="205662at2759"/>
<dbReference type="InterPro" id="IPR011989">
    <property type="entry name" value="ARM-like"/>
</dbReference>
<gene>
    <name evidence="3" type="ORF">FBUS_04298</name>
</gene>
<dbReference type="EMBL" id="LUCM01007678">
    <property type="protein sequence ID" value="KAA0189538.1"/>
    <property type="molecule type" value="Genomic_DNA"/>
</dbReference>
<feature type="compositionally biased region" description="Basic and acidic residues" evidence="1">
    <location>
        <begin position="251"/>
        <end position="267"/>
    </location>
</feature>
<feature type="compositionally biased region" description="Basic residues" evidence="1">
    <location>
        <begin position="268"/>
        <end position="281"/>
    </location>
</feature>
<name>A0A8E0RUD3_9TREM</name>
<dbReference type="GO" id="GO:0046785">
    <property type="term" value="P:microtubule polymerization"/>
    <property type="evidence" value="ECO:0007669"/>
    <property type="project" value="InterPro"/>
</dbReference>
<feature type="domain" description="TOG" evidence="2">
    <location>
        <begin position="363"/>
        <end position="591"/>
    </location>
</feature>
<organism evidence="3 4">
    <name type="scientific">Fasciolopsis buskii</name>
    <dbReference type="NCBI Taxonomy" id="27845"/>
    <lineage>
        <taxon>Eukaryota</taxon>
        <taxon>Metazoa</taxon>
        <taxon>Spiralia</taxon>
        <taxon>Lophotrochozoa</taxon>
        <taxon>Platyhelminthes</taxon>
        <taxon>Trematoda</taxon>
        <taxon>Digenea</taxon>
        <taxon>Plagiorchiida</taxon>
        <taxon>Echinostomata</taxon>
        <taxon>Echinostomatoidea</taxon>
        <taxon>Fasciolidae</taxon>
        <taxon>Fasciolopsis</taxon>
    </lineage>
</organism>
<evidence type="ECO:0000259" key="2">
    <source>
        <dbReference type="SMART" id="SM01349"/>
    </source>
</evidence>
<dbReference type="AlphaFoldDB" id="A0A8E0RUD3"/>
<dbReference type="GO" id="GO:0061863">
    <property type="term" value="F:microtubule plus end polymerase"/>
    <property type="evidence" value="ECO:0007669"/>
    <property type="project" value="InterPro"/>
</dbReference>
<dbReference type="InterPro" id="IPR045110">
    <property type="entry name" value="XMAP215"/>
</dbReference>
<keyword evidence="4" id="KW-1185">Reference proteome</keyword>
<accession>A0A8E0RUD3</accession>
<proteinExistence type="predicted"/>
<dbReference type="InterPro" id="IPR016024">
    <property type="entry name" value="ARM-type_fold"/>
</dbReference>
<dbReference type="GO" id="GO:0051010">
    <property type="term" value="F:microtubule plus-end binding"/>
    <property type="evidence" value="ECO:0007669"/>
    <property type="project" value="InterPro"/>
</dbReference>
<protein>
    <recommendedName>
        <fullName evidence="2">TOG domain-containing protein</fullName>
    </recommendedName>
</protein>
<feature type="domain" description="TOG" evidence="2">
    <location>
        <begin position="8"/>
        <end position="244"/>
    </location>
</feature>
<dbReference type="InterPro" id="IPR034085">
    <property type="entry name" value="TOG"/>
</dbReference>
<dbReference type="Gene3D" id="1.25.10.10">
    <property type="entry name" value="Leucine-rich Repeat Variant"/>
    <property type="match status" value="3"/>
</dbReference>